<keyword evidence="3" id="KW-0238">DNA-binding</keyword>
<evidence type="ECO:0000256" key="4">
    <source>
        <dbReference type="ARBA" id="ARBA00023172"/>
    </source>
</evidence>
<name>A0A2T0LT43_9ACTN</name>
<dbReference type="EMBL" id="PVNG01000044">
    <property type="protein sequence ID" value="PRX46802.1"/>
    <property type="molecule type" value="Genomic_DNA"/>
</dbReference>
<dbReference type="AlphaFoldDB" id="A0A2T0LT43"/>
<evidence type="ECO:0000256" key="1">
    <source>
        <dbReference type="ARBA" id="ARBA00009402"/>
    </source>
</evidence>
<evidence type="ECO:0000256" key="2">
    <source>
        <dbReference type="ARBA" id="ARBA00022578"/>
    </source>
</evidence>
<accession>A0A2T0LT43</accession>
<dbReference type="Pfam" id="PF13700">
    <property type="entry name" value="DUF4158"/>
    <property type="match status" value="1"/>
</dbReference>
<dbReference type="InterPro" id="IPR047653">
    <property type="entry name" value="Tn3-like_transpos"/>
</dbReference>
<evidence type="ECO:0000256" key="3">
    <source>
        <dbReference type="ARBA" id="ARBA00023125"/>
    </source>
</evidence>
<sequence>MGWAYFAGMPAEFLSAEQRAAYASFAEMPSLSDLEKFFFLDDFDRNLIAQSRVNSHRLGVAVQIGTVRYKGLFLEDPLAVPWPVVDHLAEQLGVGDASQVKKYAVRAQTAYDHAWVIRDAYGYHTFDDRDSWTGRQLTRQFRTFLHGRAWTHAEGPVALFEQSVAWLRRHRVLLPGVTVLERLVGSVRERADARMYAVVAKQVRRADAVLPGALSGLLVVPEGSRVSELEKLRQAPRRTSGTEMVRALQRVDNLAGFGLGRVKVSKVPVRRMKTLAKYGAGSKAPALDRLVEPRRTATLLAVTRSLEAEAIDDALDLFALLMATRLISPARRKSADERLRMLPRLERASKLVAKAGRVLVDQLDLVDREGADLDVAAMWTAVAEIAGASKEQVRAALEVVEELVPEEDGAAEAAMRAVLVEKYHTVRPFLRLLGESKALSAAPGGRRVLAAVRRLPELSRRQVSKKPLLPKEIDAALVTASWKRTVYANPDLPQGAVDRDAYVVCVLEHLLRALTIRDVFASPSLRWADPRAHLLAGAQWEAIAEDVLASLSLTDPVQKHLNGKVMALDAAWRQMAARLEEAGEDALVSVVTPAGGGRARLSVEKLGGLGESESLAWLRAVCQAMLPRIDLPELLLEVHAWTGFLDAYVHLADISTRMHDLPKTLVALLISEACNVGLTPVIKAGDEALTRGRLSHVDQNYVRGETHAAANAILVEHQGRVPIVAAWGGGLLASVDGLRFVVPVKTINAGPSPKYYGYKRGLTWLNAVNDQVAGIGQMVVPGTPRDSLYILDCLINLDAGPKPEVVTTDQASDMVFGIFSMLGYRFAPRFADLGDQRFWRSDLPDGSNGGYGALEAIARNKVNIKKVITQWPDMVRVAGSLVTNQVRAYDLLRMFARQGHPTPLGQAFAEYGRIDKTLHLLSMLDPIDSSYRRSLGKQLSVQESRHRLARKICHGNAGKIRQAYREGQEDQLAALGLVLNAVVLWNSKYLSAIVDQLRAQGVPVKDEDVARLSPLGHAHLNCLGRYAIASSAPDKGLRPLQAAALPQDATAPVVLDEDGV</sequence>
<organism evidence="7 8">
    <name type="scientific">Nonomuraea fuscirosea</name>
    <dbReference type="NCBI Taxonomy" id="1291556"/>
    <lineage>
        <taxon>Bacteria</taxon>
        <taxon>Bacillati</taxon>
        <taxon>Actinomycetota</taxon>
        <taxon>Actinomycetes</taxon>
        <taxon>Streptosporangiales</taxon>
        <taxon>Streptosporangiaceae</taxon>
        <taxon>Nonomuraea</taxon>
    </lineage>
</organism>
<gene>
    <name evidence="7" type="ORF">B0I32_14419</name>
</gene>
<dbReference type="InterPro" id="IPR025296">
    <property type="entry name" value="DUF4158"/>
</dbReference>
<dbReference type="GO" id="GO:0006313">
    <property type="term" value="P:DNA transposition"/>
    <property type="evidence" value="ECO:0007669"/>
    <property type="project" value="InterPro"/>
</dbReference>
<dbReference type="GO" id="GO:0003677">
    <property type="term" value="F:DNA binding"/>
    <property type="evidence" value="ECO:0007669"/>
    <property type="project" value="UniProtKB-KW"/>
</dbReference>
<feature type="domain" description="DUF4158" evidence="6">
    <location>
        <begin position="13"/>
        <end position="186"/>
    </location>
</feature>
<reference evidence="7 8" key="1">
    <citation type="submission" date="2018-03" db="EMBL/GenBank/DDBJ databases">
        <title>Genomic Encyclopedia of Type Strains, Phase III (KMG-III): the genomes of soil and plant-associated and newly described type strains.</title>
        <authorList>
            <person name="Whitman W."/>
        </authorList>
    </citation>
    <scope>NUCLEOTIDE SEQUENCE [LARGE SCALE GENOMIC DNA]</scope>
    <source>
        <strain evidence="7 8">CGMCC 4.7104</strain>
    </source>
</reference>
<feature type="domain" description="Tn3 transposase DDE" evidence="5">
    <location>
        <begin position="633"/>
        <end position="1026"/>
    </location>
</feature>
<evidence type="ECO:0000259" key="5">
    <source>
        <dbReference type="Pfam" id="PF01526"/>
    </source>
</evidence>
<dbReference type="InterPro" id="IPR002513">
    <property type="entry name" value="Tn3_Tnp_DDE_dom"/>
</dbReference>
<evidence type="ECO:0000313" key="7">
    <source>
        <dbReference type="EMBL" id="PRX46802.1"/>
    </source>
</evidence>
<dbReference type="Pfam" id="PF01526">
    <property type="entry name" value="DDE_Tnp_Tn3"/>
    <property type="match status" value="1"/>
</dbReference>
<dbReference type="Proteomes" id="UP000238312">
    <property type="component" value="Unassembled WGS sequence"/>
</dbReference>
<comment type="similarity">
    <text evidence="1">Belongs to the transposase 7 family.</text>
</comment>
<proteinExistence type="inferred from homology"/>
<keyword evidence="2" id="KW-0815">Transposition</keyword>
<comment type="caution">
    <text evidence="7">The sequence shown here is derived from an EMBL/GenBank/DDBJ whole genome shotgun (WGS) entry which is preliminary data.</text>
</comment>
<dbReference type="NCBIfam" id="NF033527">
    <property type="entry name" value="transpos_Tn3"/>
    <property type="match status" value="1"/>
</dbReference>
<dbReference type="GO" id="GO:0004803">
    <property type="term" value="F:transposase activity"/>
    <property type="evidence" value="ECO:0007669"/>
    <property type="project" value="InterPro"/>
</dbReference>
<evidence type="ECO:0000259" key="6">
    <source>
        <dbReference type="Pfam" id="PF13700"/>
    </source>
</evidence>
<keyword evidence="8" id="KW-1185">Reference proteome</keyword>
<protein>
    <submittedName>
        <fullName evidence="7">TnpA family transposase</fullName>
    </submittedName>
</protein>
<keyword evidence="4" id="KW-0233">DNA recombination</keyword>
<evidence type="ECO:0000313" key="8">
    <source>
        <dbReference type="Proteomes" id="UP000238312"/>
    </source>
</evidence>